<dbReference type="AlphaFoldDB" id="A0A7W9W704"/>
<sequence>MSRTADGRCLHCDGIGCEASVPVPVLLGGVRPSPAAPPRWLFVQEQEAWKHYCPACALKIVASRRIRRFADSLPSDPA</sequence>
<evidence type="ECO:0000313" key="2">
    <source>
        <dbReference type="Proteomes" id="UP000520814"/>
    </source>
</evidence>
<accession>A0A7W9W704</accession>
<organism evidence="1 2">
    <name type="scientific">Armatimonas rosea</name>
    <dbReference type="NCBI Taxonomy" id="685828"/>
    <lineage>
        <taxon>Bacteria</taxon>
        <taxon>Bacillati</taxon>
        <taxon>Armatimonadota</taxon>
        <taxon>Armatimonadia</taxon>
        <taxon>Armatimonadales</taxon>
        <taxon>Armatimonadaceae</taxon>
        <taxon>Armatimonas</taxon>
    </lineage>
</organism>
<name>A0A7W9W704_ARMRO</name>
<protein>
    <submittedName>
        <fullName evidence="1">Uncharacterized protein</fullName>
    </submittedName>
</protein>
<dbReference type="RefSeq" id="WP_184197393.1">
    <property type="nucleotide sequence ID" value="NZ_JACHGW010000002.1"/>
</dbReference>
<dbReference type="Proteomes" id="UP000520814">
    <property type="component" value="Unassembled WGS sequence"/>
</dbReference>
<keyword evidence="2" id="KW-1185">Reference proteome</keyword>
<comment type="caution">
    <text evidence="1">The sequence shown here is derived from an EMBL/GenBank/DDBJ whole genome shotgun (WGS) entry which is preliminary data.</text>
</comment>
<gene>
    <name evidence="1" type="ORF">HNQ39_002929</name>
</gene>
<proteinExistence type="predicted"/>
<evidence type="ECO:0000313" key="1">
    <source>
        <dbReference type="EMBL" id="MBB6051138.1"/>
    </source>
</evidence>
<dbReference type="EMBL" id="JACHGW010000002">
    <property type="protein sequence ID" value="MBB6051138.1"/>
    <property type="molecule type" value="Genomic_DNA"/>
</dbReference>
<reference evidence="1 2" key="1">
    <citation type="submission" date="2020-08" db="EMBL/GenBank/DDBJ databases">
        <title>Genomic Encyclopedia of Type Strains, Phase IV (KMG-IV): sequencing the most valuable type-strain genomes for metagenomic binning, comparative biology and taxonomic classification.</title>
        <authorList>
            <person name="Goeker M."/>
        </authorList>
    </citation>
    <scope>NUCLEOTIDE SEQUENCE [LARGE SCALE GENOMIC DNA]</scope>
    <source>
        <strain evidence="1 2">DSM 23562</strain>
    </source>
</reference>